<accession>A0ABP6ZW81</accession>
<sequence>MTAEDVPRGRPVPDAIAPGQESVWDYPRPPVARFSDEEIVVVLGGEEICETRTSWRVLETSHPPTYYLPRSAFRPGSLISTRGGSFCEWKGSANYLDVYGGERLARRAAWYYPRPSPDFAMLANHVALYAAMMDYCLVDGERVVPQPGGFYGGWITSTVVGPFKGVPGSQGW</sequence>
<dbReference type="PANTHER" id="PTHR43058">
    <property type="entry name" value="SLR0655 PROTEIN"/>
    <property type="match status" value="1"/>
</dbReference>
<evidence type="ECO:0000313" key="3">
    <source>
        <dbReference type="EMBL" id="GAA3621319.1"/>
    </source>
</evidence>
<proteinExistence type="predicted"/>
<evidence type="ECO:0000259" key="2">
    <source>
        <dbReference type="Pfam" id="PF04248"/>
    </source>
</evidence>
<dbReference type="RefSeq" id="WP_344804837.1">
    <property type="nucleotide sequence ID" value="NZ_BAABAB010000016.1"/>
</dbReference>
<gene>
    <name evidence="3" type="ORF">GCM10022236_24500</name>
</gene>
<dbReference type="PANTHER" id="PTHR43058:SF1">
    <property type="entry name" value="DUF427 DOMAIN-CONTAINING PROTEIN"/>
    <property type="match status" value="1"/>
</dbReference>
<dbReference type="InterPro" id="IPR007361">
    <property type="entry name" value="DUF427"/>
</dbReference>
<reference evidence="4" key="1">
    <citation type="journal article" date="2019" name="Int. J. Syst. Evol. Microbiol.">
        <title>The Global Catalogue of Microorganisms (GCM) 10K type strain sequencing project: providing services to taxonomists for standard genome sequencing and annotation.</title>
        <authorList>
            <consortium name="The Broad Institute Genomics Platform"/>
            <consortium name="The Broad Institute Genome Sequencing Center for Infectious Disease"/>
            <person name="Wu L."/>
            <person name="Ma J."/>
        </authorList>
    </citation>
    <scope>NUCLEOTIDE SEQUENCE [LARGE SCALE GENOMIC DNA]</scope>
    <source>
        <strain evidence="4">JCM 16929</strain>
    </source>
</reference>
<name>A0ABP6ZW81_9ACTN</name>
<protein>
    <submittedName>
        <fullName evidence="3">DUF427 domain-containing protein</fullName>
    </submittedName>
</protein>
<organism evidence="3 4">
    <name type="scientific">Microlunatus ginsengisoli</name>
    <dbReference type="NCBI Taxonomy" id="363863"/>
    <lineage>
        <taxon>Bacteria</taxon>
        <taxon>Bacillati</taxon>
        <taxon>Actinomycetota</taxon>
        <taxon>Actinomycetes</taxon>
        <taxon>Propionibacteriales</taxon>
        <taxon>Propionibacteriaceae</taxon>
        <taxon>Microlunatus</taxon>
    </lineage>
</organism>
<dbReference type="Gene3D" id="2.170.150.40">
    <property type="entry name" value="Domain of unknown function (DUF427)"/>
    <property type="match status" value="1"/>
</dbReference>
<keyword evidence="4" id="KW-1185">Reference proteome</keyword>
<dbReference type="InterPro" id="IPR038694">
    <property type="entry name" value="DUF427_sf"/>
</dbReference>
<evidence type="ECO:0000256" key="1">
    <source>
        <dbReference type="SAM" id="MobiDB-lite"/>
    </source>
</evidence>
<dbReference type="Pfam" id="PF04248">
    <property type="entry name" value="NTP_transf_9"/>
    <property type="match status" value="1"/>
</dbReference>
<comment type="caution">
    <text evidence="3">The sequence shown here is derived from an EMBL/GenBank/DDBJ whole genome shotgun (WGS) entry which is preliminary data.</text>
</comment>
<dbReference type="Proteomes" id="UP001501490">
    <property type="component" value="Unassembled WGS sequence"/>
</dbReference>
<dbReference type="EMBL" id="BAABAB010000016">
    <property type="protein sequence ID" value="GAA3621319.1"/>
    <property type="molecule type" value="Genomic_DNA"/>
</dbReference>
<evidence type="ECO:0000313" key="4">
    <source>
        <dbReference type="Proteomes" id="UP001501490"/>
    </source>
</evidence>
<feature type="region of interest" description="Disordered" evidence="1">
    <location>
        <begin position="1"/>
        <end position="21"/>
    </location>
</feature>
<feature type="domain" description="DUF427" evidence="2">
    <location>
        <begin position="40"/>
        <end position="130"/>
    </location>
</feature>